<evidence type="ECO:0000256" key="7">
    <source>
        <dbReference type="ARBA" id="ARBA00023146"/>
    </source>
</evidence>
<evidence type="ECO:0000256" key="3">
    <source>
        <dbReference type="ARBA" id="ARBA00022598"/>
    </source>
</evidence>
<sequence length="157" mass="17296">MGGEDAALDGEKLAVACAIDEQYMPRFAGDELPQSALGFALSVADKIDNIVGTFSRGKIPTGSQDPFALRRQALGLVLMLIENESDLLFSDLVDEACNLYAFDEMAREKMQTDVADFIRLCLKNALTERVRANRLSLLKAVDNYLLQTADYSKIVLN</sequence>
<dbReference type="GO" id="GO:0006426">
    <property type="term" value="P:glycyl-tRNA aminoacylation"/>
    <property type="evidence" value="ECO:0007669"/>
    <property type="project" value="InterPro"/>
</dbReference>
<keyword evidence="5" id="KW-0067">ATP-binding</keyword>
<dbReference type="GO" id="GO:0005829">
    <property type="term" value="C:cytosol"/>
    <property type="evidence" value="ECO:0007669"/>
    <property type="project" value="TreeGrafter"/>
</dbReference>
<proteinExistence type="inferred from homology"/>
<evidence type="ECO:0000256" key="4">
    <source>
        <dbReference type="ARBA" id="ARBA00022741"/>
    </source>
</evidence>
<dbReference type="InterPro" id="IPR006194">
    <property type="entry name" value="Gly-tRNA-synth_heterodimer"/>
</dbReference>
<name>G5GSB7_9FIRM</name>
<comment type="similarity">
    <text evidence="1">Belongs to the class-II aminoacyl-tRNA synthetase family.</text>
</comment>
<evidence type="ECO:0000256" key="6">
    <source>
        <dbReference type="ARBA" id="ARBA00022917"/>
    </source>
</evidence>
<dbReference type="InterPro" id="IPR015944">
    <property type="entry name" value="Gly-tRNA-synth_bsu"/>
</dbReference>
<dbReference type="eggNOG" id="COG0751">
    <property type="taxonomic scope" value="Bacteria"/>
</dbReference>
<keyword evidence="10" id="KW-1185">Reference proteome</keyword>
<dbReference type="EC" id="6.1.1.14" evidence="2"/>
<evidence type="ECO:0000256" key="8">
    <source>
        <dbReference type="ARBA" id="ARBA00047937"/>
    </source>
</evidence>
<evidence type="ECO:0000256" key="5">
    <source>
        <dbReference type="ARBA" id="ARBA00022840"/>
    </source>
</evidence>
<keyword evidence="6" id="KW-0648">Protein biosynthesis</keyword>
<accession>G5GSB7</accession>
<gene>
    <name evidence="9" type="ORF">HMPREF9334_02149</name>
</gene>
<dbReference type="STRING" id="679201.HMPREF9334_02149"/>
<dbReference type="GO" id="GO:0005524">
    <property type="term" value="F:ATP binding"/>
    <property type="evidence" value="ECO:0007669"/>
    <property type="project" value="UniProtKB-KW"/>
</dbReference>
<keyword evidence="7" id="KW-0030">Aminoacyl-tRNA synthetase</keyword>
<reference evidence="9 10" key="1">
    <citation type="submission" date="2011-08" db="EMBL/GenBank/DDBJ databases">
        <title>The Genome Sequence of Selenomonas infelix ATCC 43532.</title>
        <authorList>
            <consortium name="The Broad Institute Genome Sequencing Platform"/>
            <person name="Earl A."/>
            <person name="Ward D."/>
            <person name="Feldgarden M."/>
            <person name="Gevers D."/>
            <person name="Izard J."/>
            <person name="Blanton J.M."/>
            <person name="Baranova O.V."/>
            <person name="Dewhirst F.E."/>
            <person name="Young S.K."/>
            <person name="Zeng Q."/>
            <person name="Gargeya S."/>
            <person name="Fitzgerald M."/>
            <person name="Haas B."/>
            <person name="Abouelleil A."/>
            <person name="Alvarado L."/>
            <person name="Arachchi H.M."/>
            <person name="Berlin A."/>
            <person name="Brown A."/>
            <person name="Chapman S.B."/>
            <person name="Chen Z."/>
            <person name="Dunbar C."/>
            <person name="Freedman E."/>
            <person name="Gearin G."/>
            <person name="Gellesch M."/>
            <person name="Goldberg J."/>
            <person name="Griggs A."/>
            <person name="Gujja S."/>
            <person name="Heiman D."/>
            <person name="Howarth C."/>
            <person name="Larson L."/>
            <person name="Lui A."/>
            <person name="MacDonald P.J.P."/>
            <person name="Montmayeur A."/>
            <person name="Murphy C."/>
            <person name="Neiman D."/>
            <person name="Pearson M."/>
            <person name="Priest M."/>
            <person name="Roberts A."/>
            <person name="Saif S."/>
            <person name="Shea T."/>
            <person name="Shenoy N."/>
            <person name="Sisk P."/>
            <person name="Stolte C."/>
            <person name="Sykes S."/>
            <person name="Wortman J."/>
            <person name="Nusbaum C."/>
            <person name="Birren B."/>
        </authorList>
    </citation>
    <scope>NUCLEOTIDE SEQUENCE [LARGE SCALE GENOMIC DNA]</scope>
    <source>
        <strain evidence="9 10">ATCC 43532</strain>
    </source>
</reference>
<comment type="caution">
    <text evidence="9">The sequence shown here is derived from an EMBL/GenBank/DDBJ whole genome shotgun (WGS) entry which is preliminary data.</text>
</comment>
<evidence type="ECO:0000313" key="9">
    <source>
        <dbReference type="EMBL" id="EHG19010.1"/>
    </source>
</evidence>
<dbReference type="PROSITE" id="PS50861">
    <property type="entry name" value="AA_TRNA_LIGASE_II_GLYAB"/>
    <property type="match status" value="1"/>
</dbReference>
<protein>
    <recommendedName>
        <fullName evidence="2">glycine--tRNA ligase</fullName>
        <ecNumber evidence="2">6.1.1.14</ecNumber>
    </recommendedName>
</protein>
<keyword evidence="3" id="KW-0436">Ligase</keyword>
<evidence type="ECO:0000256" key="1">
    <source>
        <dbReference type="ARBA" id="ARBA00008226"/>
    </source>
</evidence>
<dbReference type="HOGENOM" id="CLU_1676639_0_0_9"/>
<dbReference type="AlphaFoldDB" id="G5GSB7"/>
<comment type="catalytic activity">
    <reaction evidence="8">
        <text>tRNA(Gly) + glycine + ATP = glycyl-tRNA(Gly) + AMP + diphosphate</text>
        <dbReference type="Rhea" id="RHEA:16013"/>
        <dbReference type="Rhea" id="RHEA-COMP:9664"/>
        <dbReference type="Rhea" id="RHEA-COMP:9683"/>
        <dbReference type="ChEBI" id="CHEBI:30616"/>
        <dbReference type="ChEBI" id="CHEBI:33019"/>
        <dbReference type="ChEBI" id="CHEBI:57305"/>
        <dbReference type="ChEBI" id="CHEBI:78442"/>
        <dbReference type="ChEBI" id="CHEBI:78522"/>
        <dbReference type="ChEBI" id="CHEBI:456215"/>
        <dbReference type="EC" id="6.1.1.14"/>
    </reaction>
</comment>
<dbReference type="EMBL" id="ACZM01000019">
    <property type="protein sequence ID" value="EHG19010.1"/>
    <property type="molecule type" value="Genomic_DNA"/>
</dbReference>
<dbReference type="PANTHER" id="PTHR30075">
    <property type="entry name" value="GLYCYL-TRNA SYNTHETASE"/>
    <property type="match status" value="1"/>
</dbReference>
<evidence type="ECO:0000313" key="10">
    <source>
        <dbReference type="Proteomes" id="UP000004129"/>
    </source>
</evidence>
<dbReference type="Proteomes" id="UP000004129">
    <property type="component" value="Unassembled WGS sequence"/>
</dbReference>
<evidence type="ECO:0000256" key="2">
    <source>
        <dbReference type="ARBA" id="ARBA00012829"/>
    </source>
</evidence>
<keyword evidence="4" id="KW-0547">Nucleotide-binding</keyword>
<dbReference type="GO" id="GO:0004820">
    <property type="term" value="F:glycine-tRNA ligase activity"/>
    <property type="evidence" value="ECO:0007669"/>
    <property type="project" value="UniProtKB-EC"/>
</dbReference>
<dbReference type="PANTHER" id="PTHR30075:SF2">
    <property type="entry name" value="GLYCINE--TRNA LIGASE, CHLOROPLASTIC_MITOCHONDRIAL 2"/>
    <property type="match status" value="1"/>
</dbReference>
<organism evidence="9 10">
    <name type="scientific">Selenomonas infelix ATCC 43532</name>
    <dbReference type="NCBI Taxonomy" id="679201"/>
    <lineage>
        <taxon>Bacteria</taxon>
        <taxon>Bacillati</taxon>
        <taxon>Bacillota</taxon>
        <taxon>Negativicutes</taxon>
        <taxon>Selenomonadales</taxon>
        <taxon>Selenomonadaceae</taxon>
        <taxon>Selenomonas</taxon>
    </lineage>
</organism>
<dbReference type="Pfam" id="PF02092">
    <property type="entry name" value="tRNA_synt_2f"/>
    <property type="match status" value="1"/>
</dbReference>
<dbReference type="PATRIC" id="fig|679201.3.peg.2171"/>